<evidence type="ECO:0000313" key="2">
    <source>
        <dbReference type="Proteomes" id="UP000651050"/>
    </source>
</evidence>
<protein>
    <submittedName>
        <fullName evidence="1">Uncharacterized protein</fullName>
    </submittedName>
</protein>
<dbReference type="Proteomes" id="UP000651050">
    <property type="component" value="Unassembled WGS sequence"/>
</dbReference>
<dbReference type="AlphaFoldDB" id="A0A931H8Q6"/>
<sequence length="150" mass="15468">MTSLLAVAACLVACGGNDAHEASTTIEMAGKQLAVQDVLVNWDTSPQGFPLGPCLNFMVVSTIAADSAPFPAGVVPTIATVNHEDAALWSGSIVGSEILVSGDRVRAVTRGCAPPAVVEGMPLDVVFQMSGPNDEIQFLASPATALRRTF</sequence>
<keyword evidence="2" id="KW-1185">Reference proteome</keyword>
<accession>A0A931H8Q6</accession>
<proteinExistence type="predicted"/>
<dbReference type="EMBL" id="JADWYS010000001">
    <property type="protein sequence ID" value="MBG9390613.1"/>
    <property type="molecule type" value="Genomic_DNA"/>
</dbReference>
<organism evidence="1 2">
    <name type="scientific">Caenimonas aquaedulcis</name>
    <dbReference type="NCBI Taxonomy" id="2793270"/>
    <lineage>
        <taxon>Bacteria</taxon>
        <taxon>Pseudomonadati</taxon>
        <taxon>Pseudomonadota</taxon>
        <taxon>Betaproteobacteria</taxon>
        <taxon>Burkholderiales</taxon>
        <taxon>Comamonadaceae</taxon>
        <taxon>Caenimonas</taxon>
    </lineage>
</organism>
<reference evidence="1" key="1">
    <citation type="submission" date="2020-11" db="EMBL/GenBank/DDBJ databases">
        <title>Bacterial whole genome sequence for Caenimonas sp. DR4.4.</title>
        <authorList>
            <person name="Le V."/>
            <person name="Ko S.-R."/>
            <person name="Ahn C.-Y."/>
            <person name="Oh H.-M."/>
        </authorList>
    </citation>
    <scope>NUCLEOTIDE SEQUENCE</scope>
    <source>
        <strain evidence="1">DR4.4</strain>
    </source>
</reference>
<comment type="caution">
    <text evidence="1">The sequence shown here is derived from an EMBL/GenBank/DDBJ whole genome shotgun (WGS) entry which is preliminary data.</text>
</comment>
<dbReference type="RefSeq" id="WP_196988343.1">
    <property type="nucleotide sequence ID" value="NZ_JADWYS010000001.1"/>
</dbReference>
<evidence type="ECO:0000313" key="1">
    <source>
        <dbReference type="EMBL" id="MBG9390613.1"/>
    </source>
</evidence>
<gene>
    <name evidence="1" type="ORF">I5803_21455</name>
</gene>
<name>A0A931H8Q6_9BURK</name>